<accession>A0ACC1AHZ2</accession>
<evidence type="ECO:0000313" key="2">
    <source>
        <dbReference type="Proteomes" id="UP001164250"/>
    </source>
</evidence>
<comment type="caution">
    <text evidence="1">The sequence shown here is derived from an EMBL/GenBank/DDBJ whole genome shotgun (WGS) entry which is preliminary data.</text>
</comment>
<dbReference type="Proteomes" id="UP001164250">
    <property type="component" value="Chromosome 10"/>
</dbReference>
<sequence>MAKIIITTSHSKLFFLTLLLALSTASITEARPFFENSSKSSLVARLKLDSESSSCWDSLTQLQSCSGELIMFFLNGETNLGPGCCQAIRTISHQCWPAMIGTLGFTAEESDVLQGYCDSEPPHEAPVVEAASARVVEQQQQILSMDLVP</sequence>
<gene>
    <name evidence="1" type="ORF">Patl1_08028</name>
</gene>
<organism evidence="1 2">
    <name type="scientific">Pistacia atlantica</name>
    <dbReference type="NCBI Taxonomy" id="434234"/>
    <lineage>
        <taxon>Eukaryota</taxon>
        <taxon>Viridiplantae</taxon>
        <taxon>Streptophyta</taxon>
        <taxon>Embryophyta</taxon>
        <taxon>Tracheophyta</taxon>
        <taxon>Spermatophyta</taxon>
        <taxon>Magnoliopsida</taxon>
        <taxon>eudicotyledons</taxon>
        <taxon>Gunneridae</taxon>
        <taxon>Pentapetalae</taxon>
        <taxon>rosids</taxon>
        <taxon>malvids</taxon>
        <taxon>Sapindales</taxon>
        <taxon>Anacardiaceae</taxon>
        <taxon>Pistacia</taxon>
    </lineage>
</organism>
<reference evidence="2" key="1">
    <citation type="journal article" date="2023" name="G3 (Bethesda)">
        <title>Genome assembly and association tests identify interacting loci associated with vigor, precocity, and sex in interspecific pistachio rootstocks.</title>
        <authorList>
            <person name="Palmer W."/>
            <person name="Jacygrad E."/>
            <person name="Sagayaradj S."/>
            <person name="Cavanaugh K."/>
            <person name="Han R."/>
            <person name="Bertier L."/>
            <person name="Beede B."/>
            <person name="Kafkas S."/>
            <person name="Golino D."/>
            <person name="Preece J."/>
            <person name="Michelmore R."/>
        </authorList>
    </citation>
    <scope>NUCLEOTIDE SEQUENCE [LARGE SCALE GENOMIC DNA]</scope>
</reference>
<dbReference type="EMBL" id="CM047906">
    <property type="protein sequence ID" value="KAJ0086273.1"/>
    <property type="molecule type" value="Genomic_DNA"/>
</dbReference>
<proteinExistence type="predicted"/>
<protein>
    <submittedName>
        <fullName evidence="1">Uncharacterized protein</fullName>
    </submittedName>
</protein>
<keyword evidence="2" id="KW-1185">Reference proteome</keyword>
<name>A0ACC1AHZ2_9ROSI</name>
<evidence type="ECO:0000313" key="1">
    <source>
        <dbReference type="EMBL" id="KAJ0086273.1"/>
    </source>
</evidence>